<proteinExistence type="predicted"/>
<gene>
    <name evidence="1" type="ORF">G205_20043</name>
</gene>
<comment type="caution">
    <text evidence="1">The sequence shown here is derived from an EMBL/GenBank/DDBJ whole genome shotgun (WGS) entry which is preliminary data.</text>
</comment>
<evidence type="ECO:0000313" key="2">
    <source>
        <dbReference type="Proteomes" id="UP000011189"/>
    </source>
</evidence>
<dbReference type="EMBL" id="AOFD01000061">
    <property type="protein sequence ID" value="ELT43179.1"/>
    <property type="molecule type" value="Genomic_DNA"/>
</dbReference>
<dbReference type="AlphaFoldDB" id="L8TPI2"/>
<name>L8TPI2_9MICC</name>
<accession>L8TPI2</accession>
<sequence length="26" mass="2807">MIFFLISVAIALIQLRFTRGKGGIAA</sequence>
<evidence type="ECO:0000313" key="1">
    <source>
        <dbReference type="EMBL" id="ELT43179.1"/>
    </source>
</evidence>
<dbReference type="Proteomes" id="UP000011189">
    <property type="component" value="Unassembled WGS sequence"/>
</dbReference>
<protein>
    <submittedName>
        <fullName evidence="1">Sugar ABC transporter permease</fullName>
    </submittedName>
</protein>
<reference evidence="2" key="1">
    <citation type="journal article" date="2013" name="Genome Announc.">
        <title>Draft Genome Sequence of the 2-Chloro-4-Nitrophenol-Degrading Bacterium Arthrobacter sp. Strain SJCon.</title>
        <authorList>
            <person name="Vikram S."/>
            <person name="Kumar S."/>
            <person name="Vaidya B."/>
            <person name="Pinnaka A.K."/>
            <person name="Raghava G.P."/>
        </authorList>
    </citation>
    <scope>NUCLEOTIDE SEQUENCE [LARGE SCALE GENOMIC DNA]</scope>
    <source>
        <strain evidence="2">SJCon</strain>
    </source>
</reference>
<organism evidence="1 2">
    <name type="scientific">Arthrobacter nitrophenolicus</name>
    <dbReference type="NCBI Taxonomy" id="683150"/>
    <lineage>
        <taxon>Bacteria</taxon>
        <taxon>Bacillati</taxon>
        <taxon>Actinomycetota</taxon>
        <taxon>Actinomycetes</taxon>
        <taxon>Micrococcales</taxon>
        <taxon>Micrococcaceae</taxon>
        <taxon>Arthrobacter</taxon>
    </lineage>
</organism>
<keyword evidence="2" id="KW-1185">Reference proteome</keyword>